<reference evidence="6 7" key="1">
    <citation type="journal article" name="Sci. Rep.">
        <title>Genome-scale phylogenetic analyses confirm Olpidium as the closest living zoosporic fungus to the non-flagellated, terrestrial fungi.</title>
        <authorList>
            <person name="Chang Y."/>
            <person name="Rochon D."/>
            <person name="Sekimoto S."/>
            <person name="Wang Y."/>
            <person name="Chovatia M."/>
            <person name="Sandor L."/>
            <person name="Salamov A."/>
            <person name="Grigoriev I.V."/>
            <person name="Stajich J.E."/>
            <person name="Spatafora J.W."/>
        </authorList>
    </citation>
    <scope>NUCLEOTIDE SEQUENCE [LARGE SCALE GENOMIC DNA]</scope>
    <source>
        <strain evidence="6">S191</strain>
    </source>
</reference>
<proteinExistence type="predicted"/>
<dbReference type="InterPro" id="IPR026992">
    <property type="entry name" value="DIOX_N"/>
</dbReference>
<dbReference type="InterPro" id="IPR027443">
    <property type="entry name" value="IPNS-like_sf"/>
</dbReference>
<evidence type="ECO:0000313" key="7">
    <source>
        <dbReference type="Proteomes" id="UP000673691"/>
    </source>
</evidence>
<dbReference type="Gene3D" id="2.60.120.330">
    <property type="entry name" value="B-lactam Antibiotic, Isopenicillin N Synthase, Chain"/>
    <property type="match status" value="1"/>
</dbReference>
<feature type="compositionally biased region" description="Pro residues" evidence="4">
    <location>
        <begin position="78"/>
        <end position="89"/>
    </location>
</feature>
<feature type="non-terminal residue" evidence="6">
    <location>
        <position position="1"/>
    </location>
</feature>
<dbReference type="OrthoDB" id="406156at2759"/>
<dbReference type="SUPFAM" id="SSF51197">
    <property type="entry name" value="Clavaminate synthase-like"/>
    <property type="match status" value="1"/>
</dbReference>
<comment type="caution">
    <text evidence="6">The sequence shown here is derived from an EMBL/GenBank/DDBJ whole genome shotgun (WGS) entry which is preliminary data.</text>
</comment>
<dbReference type="Proteomes" id="UP000673691">
    <property type="component" value="Unassembled WGS sequence"/>
</dbReference>
<keyword evidence="2" id="KW-0560">Oxidoreductase</keyword>
<dbReference type="AlphaFoldDB" id="A0A8H8DH60"/>
<evidence type="ECO:0000256" key="3">
    <source>
        <dbReference type="ARBA" id="ARBA00023004"/>
    </source>
</evidence>
<dbReference type="PANTHER" id="PTHR10209">
    <property type="entry name" value="OXIDOREDUCTASE, 2OG-FE II OXYGENASE FAMILY PROTEIN"/>
    <property type="match status" value="1"/>
</dbReference>
<keyword evidence="3" id="KW-0408">Iron</keyword>
<feature type="region of interest" description="Disordered" evidence="4">
    <location>
        <begin position="60"/>
        <end position="95"/>
    </location>
</feature>
<name>A0A8H8DH60_9FUNG</name>
<accession>A0A8H8DH60</accession>
<dbReference type="PANTHER" id="PTHR10209:SF881">
    <property type="entry name" value="FI07970P-RELATED"/>
    <property type="match status" value="1"/>
</dbReference>
<sequence length="227" mass="25376">KKKKNKKKKKKTSRPEGDLAPPAAPGKSRLVRDTPPRPLPPFPPLCSRWARPALATLRRTAAGVRPPRAAWFSSLREPGPPRQTPPVPAPAHQGPRLRRDMRDLDVPVVDLAELDEREGEVAEEIFCACAGIGFFYVKNHGLPQCVIDKAFAASESFFNLPDDDKRRYPYRKGNTGYTESFNFVPSSTLQKTELPEDLERGGLRDFEKVAWPGRVSLDEILLVRGQG</sequence>
<feature type="region of interest" description="Disordered" evidence="4">
    <location>
        <begin position="1"/>
        <end position="45"/>
    </location>
</feature>
<keyword evidence="1" id="KW-0479">Metal-binding</keyword>
<evidence type="ECO:0000256" key="4">
    <source>
        <dbReference type="SAM" id="MobiDB-lite"/>
    </source>
</evidence>
<evidence type="ECO:0000259" key="5">
    <source>
        <dbReference type="Pfam" id="PF14226"/>
    </source>
</evidence>
<evidence type="ECO:0000256" key="1">
    <source>
        <dbReference type="ARBA" id="ARBA00022723"/>
    </source>
</evidence>
<protein>
    <recommendedName>
        <fullName evidence="5">Non-haem dioxygenase N-terminal domain-containing protein</fullName>
    </recommendedName>
</protein>
<feature type="compositionally biased region" description="Basic residues" evidence="4">
    <location>
        <begin position="1"/>
        <end position="12"/>
    </location>
</feature>
<evidence type="ECO:0000313" key="6">
    <source>
        <dbReference type="EMBL" id="KAG5457777.1"/>
    </source>
</evidence>
<keyword evidence="7" id="KW-1185">Reference proteome</keyword>
<dbReference type="GO" id="GO:0016491">
    <property type="term" value="F:oxidoreductase activity"/>
    <property type="evidence" value="ECO:0007669"/>
    <property type="project" value="UniProtKB-KW"/>
</dbReference>
<dbReference type="GO" id="GO:0046872">
    <property type="term" value="F:metal ion binding"/>
    <property type="evidence" value="ECO:0007669"/>
    <property type="project" value="UniProtKB-KW"/>
</dbReference>
<evidence type="ECO:0000256" key="2">
    <source>
        <dbReference type="ARBA" id="ARBA00023002"/>
    </source>
</evidence>
<gene>
    <name evidence="6" type="ORF">BJ554DRAFT_2130</name>
</gene>
<feature type="domain" description="Non-haem dioxygenase N-terminal" evidence="5">
    <location>
        <begin position="106"/>
        <end position="190"/>
    </location>
</feature>
<organism evidence="6 7">
    <name type="scientific">Olpidium bornovanus</name>
    <dbReference type="NCBI Taxonomy" id="278681"/>
    <lineage>
        <taxon>Eukaryota</taxon>
        <taxon>Fungi</taxon>
        <taxon>Fungi incertae sedis</taxon>
        <taxon>Olpidiomycota</taxon>
        <taxon>Olpidiomycotina</taxon>
        <taxon>Olpidiomycetes</taxon>
        <taxon>Olpidiales</taxon>
        <taxon>Olpidiaceae</taxon>
        <taxon>Olpidium</taxon>
    </lineage>
</organism>
<dbReference type="Pfam" id="PF14226">
    <property type="entry name" value="DIOX_N"/>
    <property type="match status" value="1"/>
</dbReference>
<dbReference type="EMBL" id="JAEFCI010009487">
    <property type="protein sequence ID" value="KAG5457777.1"/>
    <property type="molecule type" value="Genomic_DNA"/>
</dbReference>